<reference evidence="3" key="1">
    <citation type="submission" date="2020-04" db="EMBL/GenBank/DDBJ databases">
        <title>Ralstonia solanacearum UW576, UW763, UW773, and UW774.</title>
        <authorList>
            <person name="Steidl O."/>
            <person name="Truchon A."/>
            <person name="Allen C."/>
        </authorList>
    </citation>
    <scope>NUCLEOTIDE SEQUENCE [LARGE SCALE GENOMIC DNA]</scope>
    <source>
        <strain evidence="3">UW774</strain>
        <plasmid evidence="3">pUW774mp</plasmid>
    </source>
</reference>
<sequence>MQARIKRNLVLSLAAAAVSALAACGGGGGSDSGSGSSPSTSQVQGKAVDFYLSQANVVFPDCNNQATTTDSTGNFTFPSGCAKSAIKVSGGTDIGTGLAFGGVLLAPASDVAQGSTAVVTPFTTLLTQVGTDQSAALAARLGVQSSNLLTQDPMLDVTMLKSAVVLQQLIEQIAKALAGLSASTGGSLTAEAAAAAAAKAVGTTVIGSSGIVDLTSTTLISNAVAAAVINSEAALPSSVQASISTVAANVAALVTPLIASQVANVSAGLANATLGATPTATVAALQKAGALQALSDSVQSSGSSLLVSSVTAAALGNAALASSLADLGSAVAVGDESAINSAAAALGNNVDGGGISSVISAVMPTDYLRIDSITMNGTAVPLSGAVTVTGSTLTEIKAGMTQVGQPFGNGASEIRAGLRYVYNGNEVIVVIEKVALTFSNNQLVAAQIPSGTAFQFIVNGTINARVSVHSTGDSLFDSGSGQLTLSIATFLNKLRSSGILSSAQIQALTPTAPGTANITLVIGSETGQPVRVRTVSGSGTRPMSVVGVDTGDSAVVGYGIQTSLTLVP</sequence>
<feature type="chain" id="PRO_5041736724" evidence="1">
    <location>
        <begin position="23"/>
        <end position="568"/>
    </location>
</feature>
<keyword evidence="1" id="KW-0732">Signal</keyword>
<keyword evidence="2" id="KW-0614">Plasmid</keyword>
<dbReference type="EMBL" id="CP051170">
    <property type="protein sequence ID" value="QOK99697.1"/>
    <property type="molecule type" value="Genomic_DNA"/>
</dbReference>
<evidence type="ECO:0000313" key="2">
    <source>
        <dbReference type="EMBL" id="QOK99697.1"/>
    </source>
</evidence>
<protein>
    <submittedName>
        <fullName evidence="2">TEK signal peptide protein</fullName>
    </submittedName>
</protein>
<evidence type="ECO:0000313" key="3">
    <source>
        <dbReference type="Proteomes" id="UP000593970"/>
    </source>
</evidence>
<gene>
    <name evidence="2" type="ORF">HF909_25855</name>
</gene>
<dbReference type="Proteomes" id="UP000593970">
    <property type="component" value="Plasmid pUW774mp"/>
</dbReference>
<proteinExistence type="predicted"/>
<dbReference type="AlphaFoldDB" id="A0AA92K6U2"/>
<feature type="signal peptide" evidence="1">
    <location>
        <begin position="1"/>
        <end position="22"/>
    </location>
</feature>
<evidence type="ECO:0000256" key="1">
    <source>
        <dbReference type="SAM" id="SignalP"/>
    </source>
</evidence>
<dbReference type="PROSITE" id="PS51257">
    <property type="entry name" value="PROKAR_LIPOPROTEIN"/>
    <property type="match status" value="1"/>
</dbReference>
<name>A0AA92K6U2_RALSL</name>
<accession>A0AA92K6U2</accession>
<organism evidence="2 3">
    <name type="scientific">Ralstonia solanacearum</name>
    <name type="common">Pseudomonas solanacearum</name>
    <dbReference type="NCBI Taxonomy" id="305"/>
    <lineage>
        <taxon>Bacteria</taxon>
        <taxon>Pseudomonadati</taxon>
        <taxon>Pseudomonadota</taxon>
        <taxon>Betaproteobacteria</taxon>
        <taxon>Burkholderiales</taxon>
        <taxon>Burkholderiaceae</taxon>
        <taxon>Ralstonia</taxon>
        <taxon>Ralstonia solanacearum species complex</taxon>
    </lineage>
</organism>
<geneLocation type="plasmid" evidence="2 3">
    <name>pUW774mp</name>
</geneLocation>